<dbReference type="GO" id="GO:0051028">
    <property type="term" value="P:mRNA transport"/>
    <property type="evidence" value="ECO:0007669"/>
    <property type="project" value="UniProtKB-KW"/>
</dbReference>
<evidence type="ECO:0000256" key="3">
    <source>
        <dbReference type="ARBA" id="ARBA00005760"/>
    </source>
</evidence>
<evidence type="ECO:0000256" key="11">
    <source>
        <dbReference type="ARBA" id="ARBA00023136"/>
    </source>
</evidence>
<feature type="transmembrane region" description="Helical" evidence="13">
    <location>
        <begin position="21"/>
        <end position="40"/>
    </location>
</feature>
<keyword evidence="10" id="KW-0906">Nuclear pore complex</keyword>
<dbReference type="GO" id="GO:0015031">
    <property type="term" value="P:protein transport"/>
    <property type="evidence" value="ECO:0007669"/>
    <property type="project" value="UniProtKB-KW"/>
</dbReference>
<protein>
    <recommendedName>
        <fullName evidence="16">Nucleoporin protein Ndc1-Nup</fullName>
    </recommendedName>
</protein>
<keyword evidence="4" id="KW-0813">Transport</keyword>
<dbReference type="GO" id="GO:0031965">
    <property type="term" value="C:nuclear membrane"/>
    <property type="evidence" value="ECO:0007669"/>
    <property type="project" value="UniProtKB-SubCell"/>
</dbReference>
<keyword evidence="7" id="KW-0653">Protein transport</keyword>
<evidence type="ECO:0000256" key="1">
    <source>
        <dbReference type="ARBA" id="ARBA00004232"/>
    </source>
</evidence>
<dbReference type="GO" id="GO:0005816">
    <property type="term" value="C:spindle pole body"/>
    <property type="evidence" value="ECO:0007669"/>
    <property type="project" value="TreeGrafter"/>
</dbReference>
<evidence type="ECO:0000256" key="2">
    <source>
        <dbReference type="ARBA" id="ARBA00004567"/>
    </source>
</evidence>
<dbReference type="GO" id="GO:0006999">
    <property type="term" value="P:nuclear pore organization"/>
    <property type="evidence" value="ECO:0007669"/>
    <property type="project" value="TreeGrafter"/>
</dbReference>
<evidence type="ECO:0000256" key="5">
    <source>
        <dbReference type="ARBA" id="ARBA00022692"/>
    </source>
</evidence>
<feature type="transmembrane region" description="Helical" evidence="13">
    <location>
        <begin position="147"/>
        <end position="165"/>
    </location>
</feature>
<proteinExistence type="inferred from homology"/>
<dbReference type="InterPro" id="IPR019049">
    <property type="entry name" value="Nucleoporin_prot_Ndc1/Nup"/>
</dbReference>
<dbReference type="GO" id="GO:0070631">
    <property type="term" value="P:spindle pole body localization"/>
    <property type="evidence" value="ECO:0007669"/>
    <property type="project" value="TreeGrafter"/>
</dbReference>
<keyword evidence="9" id="KW-0811">Translocation</keyword>
<dbReference type="PANTHER" id="PTHR13269">
    <property type="entry name" value="NUCLEOPORIN NDC1"/>
    <property type="match status" value="1"/>
</dbReference>
<gene>
    <name evidence="14" type="ORF">BS50DRAFT_623644</name>
</gene>
<keyword evidence="8 13" id="KW-1133">Transmembrane helix</keyword>
<dbReference type="EMBL" id="KZ678139">
    <property type="protein sequence ID" value="PSN63989.1"/>
    <property type="molecule type" value="Genomic_DNA"/>
</dbReference>
<evidence type="ECO:0008006" key="16">
    <source>
        <dbReference type="Google" id="ProtNLM"/>
    </source>
</evidence>
<organism evidence="14 15">
    <name type="scientific">Corynespora cassiicola Philippines</name>
    <dbReference type="NCBI Taxonomy" id="1448308"/>
    <lineage>
        <taxon>Eukaryota</taxon>
        <taxon>Fungi</taxon>
        <taxon>Dikarya</taxon>
        <taxon>Ascomycota</taxon>
        <taxon>Pezizomycotina</taxon>
        <taxon>Dothideomycetes</taxon>
        <taxon>Pleosporomycetidae</taxon>
        <taxon>Pleosporales</taxon>
        <taxon>Corynesporascaceae</taxon>
        <taxon>Corynespora</taxon>
    </lineage>
</organism>
<dbReference type="GO" id="GO:0106166">
    <property type="term" value="F:spindle pole body-nuclear membrane anchor activity"/>
    <property type="evidence" value="ECO:0007669"/>
    <property type="project" value="TreeGrafter"/>
</dbReference>
<reference evidence="14 15" key="1">
    <citation type="journal article" date="2018" name="Front. Microbiol.">
        <title>Genome-Wide Analysis of Corynespora cassiicola Leaf Fall Disease Putative Effectors.</title>
        <authorList>
            <person name="Lopez D."/>
            <person name="Ribeiro S."/>
            <person name="Label P."/>
            <person name="Fumanal B."/>
            <person name="Venisse J.S."/>
            <person name="Kohler A."/>
            <person name="de Oliveira R.R."/>
            <person name="Labutti K."/>
            <person name="Lipzen A."/>
            <person name="Lail K."/>
            <person name="Bauer D."/>
            <person name="Ohm R.A."/>
            <person name="Barry K.W."/>
            <person name="Spatafora J."/>
            <person name="Grigoriev I.V."/>
            <person name="Martin F.M."/>
            <person name="Pujade-Renaud V."/>
        </authorList>
    </citation>
    <scope>NUCLEOTIDE SEQUENCE [LARGE SCALE GENOMIC DNA]</scope>
    <source>
        <strain evidence="14 15">Philippines</strain>
    </source>
</reference>
<keyword evidence="11 13" id="KW-0472">Membrane</keyword>
<evidence type="ECO:0000256" key="6">
    <source>
        <dbReference type="ARBA" id="ARBA00022816"/>
    </source>
</evidence>
<keyword evidence="15" id="KW-1185">Reference proteome</keyword>
<feature type="transmembrane region" description="Helical" evidence="13">
    <location>
        <begin position="254"/>
        <end position="280"/>
    </location>
</feature>
<dbReference type="AlphaFoldDB" id="A0A2T2NF41"/>
<sequence>MALVQTRPYRDFLTPSLHRRFTNASFYTLALCYGIAIWMGGIKDLFWSWFPIGPAGLRTLLLFIPAITVYILRVAQWHVGSRNTMSPAETFTSYALRKTTFSTVAFYGVSAWFYCEVYIWTRPSGAKLDVTNPGAYHERIKLNERPVYLRFMFIALAVVQAGIHLCKDYDNIELPALLPQKDRDGTAQAPPRKNIKIELVRMIPSMAKNAGILTLCTFVTGTSVYFLGLRYIVWEYHYWICKNLFSLSKVTRPTGVSPFAPLVIMFVMEGTFLALLWTFVNNAFDLYITQEPLKKGKPITSDSKDPNGSLLNGLKSKKEAVKAIAFWELAIITERFPERRKTIFGELDRKKAPTFKQVADLCLSEVAMLIERLNVGIDPSYRPKDEADKKAPTGPINLVPQIAQPLKTDSIAGPGARPETRLEKFGEFTADIAKTRSSPQNAQNAIAKKYIAKGQEKLNQGAQEAGTAVNTWSSKIIASPIGWPFRASLRRTASLVVTGAPYSKISILCNAITTLANLASVSVKEDAYGSFHVEVPEIIRKFTLAIKKLEEYIDKVEIHWSDMETLTKPEAERKKVAEVEHVRKCLKLGQERILGAFNEYLSGMGLSRLEIQEAKQSVSSRQKPEMAESGR</sequence>
<dbReference type="Proteomes" id="UP000240883">
    <property type="component" value="Unassembled WGS sequence"/>
</dbReference>
<evidence type="ECO:0000256" key="13">
    <source>
        <dbReference type="SAM" id="Phobius"/>
    </source>
</evidence>
<feature type="transmembrane region" description="Helical" evidence="13">
    <location>
        <begin position="46"/>
        <end position="72"/>
    </location>
</feature>
<keyword evidence="6" id="KW-0509">mRNA transport</keyword>
<dbReference type="OrthoDB" id="67850at2759"/>
<evidence type="ECO:0000313" key="14">
    <source>
        <dbReference type="EMBL" id="PSN63989.1"/>
    </source>
</evidence>
<evidence type="ECO:0000256" key="7">
    <source>
        <dbReference type="ARBA" id="ARBA00022927"/>
    </source>
</evidence>
<accession>A0A2T2NF41</accession>
<dbReference type="GO" id="GO:0070762">
    <property type="term" value="C:nuclear pore transmembrane ring"/>
    <property type="evidence" value="ECO:0007669"/>
    <property type="project" value="TreeGrafter"/>
</dbReference>
<evidence type="ECO:0000313" key="15">
    <source>
        <dbReference type="Proteomes" id="UP000240883"/>
    </source>
</evidence>
<keyword evidence="5 13" id="KW-0812">Transmembrane</keyword>
<evidence type="ECO:0000256" key="10">
    <source>
        <dbReference type="ARBA" id="ARBA00023132"/>
    </source>
</evidence>
<keyword evidence="12" id="KW-0539">Nucleus</keyword>
<dbReference type="STRING" id="1448308.A0A2T2NF41"/>
<name>A0A2T2NF41_CORCC</name>
<dbReference type="Pfam" id="PF09531">
    <property type="entry name" value="Ndc1_Nup"/>
    <property type="match status" value="1"/>
</dbReference>
<feature type="transmembrane region" description="Helical" evidence="13">
    <location>
        <begin position="210"/>
        <end position="233"/>
    </location>
</feature>
<comment type="similarity">
    <text evidence="3">Belongs to the NDC1 family.</text>
</comment>
<evidence type="ECO:0000256" key="4">
    <source>
        <dbReference type="ARBA" id="ARBA00022448"/>
    </source>
</evidence>
<evidence type="ECO:0000256" key="12">
    <source>
        <dbReference type="ARBA" id="ARBA00023242"/>
    </source>
</evidence>
<dbReference type="PANTHER" id="PTHR13269:SF6">
    <property type="entry name" value="NUCLEOPORIN NDC1"/>
    <property type="match status" value="1"/>
</dbReference>
<evidence type="ECO:0000256" key="9">
    <source>
        <dbReference type="ARBA" id="ARBA00023010"/>
    </source>
</evidence>
<evidence type="ECO:0000256" key="8">
    <source>
        <dbReference type="ARBA" id="ARBA00022989"/>
    </source>
</evidence>
<comment type="subcellular location">
    <subcellularLocation>
        <location evidence="1">Nucleus membrane</location>
        <topology evidence="1">Multi-pass membrane protein</topology>
    </subcellularLocation>
    <subcellularLocation>
        <location evidence="2">Nucleus</location>
        <location evidence="2">Nuclear pore complex</location>
    </subcellularLocation>
</comment>